<dbReference type="PANTHER" id="PTHR43157">
    <property type="entry name" value="PHOSPHATIDYLINOSITOL-GLYCAN BIOSYNTHESIS CLASS F PROTEIN-RELATED"/>
    <property type="match status" value="1"/>
</dbReference>
<dbReference type="SUPFAM" id="SSF51735">
    <property type="entry name" value="NAD(P)-binding Rossmann-fold domains"/>
    <property type="match status" value="1"/>
</dbReference>
<protein>
    <submittedName>
        <fullName evidence="2">Uncharacterized protein</fullName>
    </submittedName>
</protein>
<dbReference type="Proteomes" id="UP001174934">
    <property type="component" value="Unassembled WGS sequence"/>
</dbReference>
<dbReference type="PRINTS" id="PR00081">
    <property type="entry name" value="GDHRDH"/>
</dbReference>
<proteinExistence type="predicted"/>
<dbReference type="Gene3D" id="3.40.50.720">
    <property type="entry name" value="NAD(P)-binding Rossmann-like Domain"/>
    <property type="match status" value="1"/>
</dbReference>
<name>A0AA39XBV4_9PEZI</name>
<accession>A0AA39XBV4</accession>
<gene>
    <name evidence="2" type="ORF">B0T17DRAFT_491013</name>
</gene>
<sequence>MFVVHFLAEQYKTLPILVNHDTCSGKVYIVTGANAGLGLETARHLVRCSAARVILAVRNLTAGEEAKLDIERTTGRNGVAEVWHLDLASFASVQAFAAKASSELEQLDGFVANAGILLDKFGLSEGYETSMTVDVISTMLLSMLMMPKLVESARRSGTEPHLVFVVSALRFTAQKGLAKGGQEDIFKGLNDEKRANMDSRFALTKLVEMYAVREFASLLPADKTGVIINMVSPGLCSTGLGREARTWIRASQDTLRALMARTAEQGSRTILHGAAAGRDSHGTHLSGCEIKEYWLPKWMTDADGQRKQKQIWKELVAKMEAVKPGCTTAL</sequence>
<dbReference type="InterPro" id="IPR002347">
    <property type="entry name" value="SDR_fam"/>
</dbReference>
<dbReference type="GO" id="GO:0016491">
    <property type="term" value="F:oxidoreductase activity"/>
    <property type="evidence" value="ECO:0007669"/>
    <property type="project" value="UniProtKB-KW"/>
</dbReference>
<dbReference type="Pfam" id="PF00106">
    <property type="entry name" value="adh_short"/>
    <property type="match status" value="1"/>
</dbReference>
<dbReference type="PANTHER" id="PTHR43157:SF31">
    <property type="entry name" value="PHOSPHATIDYLINOSITOL-GLYCAN BIOSYNTHESIS CLASS F PROTEIN"/>
    <property type="match status" value="1"/>
</dbReference>
<organism evidence="2 3">
    <name type="scientific">Bombardia bombarda</name>
    <dbReference type="NCBI Taxonomy" id="252184"/>
    <lineage>
        <taxon>Eukaryota</taxon>
        <taxon>Fungi</taxon>
        <taxon>Dikarya</taxon>
        <taxon>Ascomycota</taxon>
        <taxon>Pezizomycotina</taxon>
        <taxon>Sordariomycetes</taxon>
        <taxon>Sordariomycetidae</taxon>
        <taxon>Sordariales</taxon>
        <taxon>Lasiosphaeriaceae</taxon>
        <taxon>Bombardia</taxon>
    </lineage>
</organism>
<reference evidence="2" key="1">
    <citation type="submission" date="2023-06" db="EMBL/GenBank/DDBJ databases">
        <title>Genome-scale phylogeny and comparative genomics of the fungal order Sordariales.</title>
        <authorList>
            <consortium name="Lawrence Berkeley National Laboratory"/>
            <person name="Hensen N."/>
            <person name="Bonometti L."/>
            <person name="Westerberg I."/>
            <person name="Brannstrom I.O."/>
            <person name="Guillou S."/>
            <person name="Cros-Aarteil S."/>
            <person name="Calhoun S."/>
            <person name="Haridas S."/>
            <person name="Kuo A."/>
            <person name="Mondo S."/>
            <person name="Pangilinan J."/>
            <person name="Riley R."/>
            <person name="LaButti K."/>
            <person name="Andreopoulos B."/>
            <person name="Lipzen A."/>
            <person name="Chen C."/>
            <person name="Yanf M."/>
            <person name="Daum C."/>
            <person name="Ng V."/>
            <person name="Clum A."/>
            <person name="Steindorff A."/>
            <person name="Ohm R."/>
            <person name="Martin F."/>
            <person name="Silar P."/>
            <person name="Natvig D."/>
            <person name="Lalanne C."/>
            <person name="Gautier V."/>
            <person name="Ament-velasquez S.L."/>
            <person name="Kruys A."/>
            <person name="Hutchinson M.I."/>
            <person name="Powell A.J."/>
            <person name="Barry K."/>
            <person name="Miller A.N."/>
            <person name="Grigoriev I.V."/>
            <person name="Debuchy R."/>
            <person name="Gladieux P."/>
            <person name="Thoren M.H."/>
            <person name="Johannesson H."/>
        </authorList>
    </citation>
    <scope>NUCLEOTIDE SEQUENCE</scope>
    <source>
        <strain evidence="2">SMH3391-2</strain>
    </source>
</reference>
<comment type="caution">
    <text evidence="2">The sequence shown here is derived from an EMBL/GenBank/DDBJ whole genome shotgun (WGS) entry which is preliminary data.</text>
</comment>
<dbReference type="AlphaFoldDB" id="A0AA39XBV4"/>
<evidence type="ECO:0000256" key="1">
    <source>
        <dbReference type="ARBA" id="ARBA00023002"/>
    </source>
</evidence>
<evidence type="ECO:0000313" key="3">
    <source>
        <dbReference type="Proteomes" id="UP001174934"/>
    </source>
</evidence>
<keyword evidence="3" id="KW-1185">Reference proteome</keyword>
<keyword evidence="1" id="KW-0560">Oxidoreductase</keyword>
<dbReference type="EMBL" id="JAULSR010000002">
    <property type="protein sequence ID" value="KAK0631064.1"/>
    <property type="molecule type" value="Genomic_DNA"/>
</dbReference>
<evidence type="ECO:0000313" key="2">
    <source>
        <dbReference type="EMBL" id="KAK0631064.1"/>
    </source>
</evidence>
<dbReference type="InterPro" id="IPR036291">
    <property type="entry name" value="NAD(P)-bd_dom_sf"/>
</dbReference>